<dbReference type="EMBL" id="BAAAGG010000005">
    <property type="protein sequence ID" value="GAA0758385.1"/>
    <property type="molecule type" value="Genomic_DNA"/>
</dbReference>
<evidence type="ECO:0000313" key="1">
    <source>
        <dbReference type="EMBL" id="GAA0758385.1"/>
    </source>
</evidence>
<organism evidence="1 2">
    <name type="scientific">Psychroflexus lacisalsi</name>
    <dbReference type="NCBI Taxonomy" id="503928"/>
    <lineage>
        <taxon>Bacteria</taxon>
        <taxon>Pseudomonadati</taxon>
        <taxon>Bacteroidota</taxon>
        <taxon>Flavobacteriia</taxon>
        <taxon>Flavobacteriales</taxon>
        <taxon>Flavobacteriaceae</taxon>
        <taxon>Psychroflexus</taxon>
    </lineage>
</organism>
<comment type="caution">
    <text evidence="1">The sequence shown here is derived from an EMBL/GenBank/DDBJ whole genome shotgun (WGS) entry which is preliminary data.</text>
</comment>
<keyword evidence="2" id="KW-1185">Reference proteome</keyword>
<protein>
    <submittedName>
        <fullName evidence="1">DUF1456 family protein</fullName>
    </submittedName>
</protein>
<dbReference type="PANTHER" id="PTHR37805:SF1">
    <property type="entry name" value="CYTOPLASMIC PROTEIN"/>
    <property type="match status" value="1"/>
</dbReference>
<dbReference type="PANTHER" id="PTHR37805">
    <property type="entry name" value="CYTOPLASMIC PROTEIN-RELATED"/>
    <property type="match status" value="1"/>
</dbReference>
<gene>
    <name evidence="1" type="ORF">GCM10009433_15520</name>
</gene>
<proteinExistence type="predicted"/>
<reference evidence="1 2" key="1">
    <citation type="journal article" date="2019" name="Int. J. Syst. Evol. Microbiol.">
        <title>The Global Catalogue of Microorganisms (GCM) 10K type strain sequencing project: providing services to taxonomists for standard genome sequencing and annotation.</title>
        <authorList>
            <consortium name="The Broad Institute Genomics Platform"/>
            <consortium name="The Broad Institute Genome Sequencing Center for Infectious Disease"/>
            <person name="Wu L."/>
            <person name="Ma J."/>
        </authorList>
    </citation>
    <scope>NUCLEOTIDE SEQUENCE [LARGE SCALE GENOMIC DNA]</scope>
    <source>
        <strain evidence="1 2">JCM 16231</strain>
    </source>
</reference>
<dbReference type="Pfam" id="PF07308">
    <property type="entry name" value="DUF1456"/>
    <property type="match status" value="2"/>
</dbReference>
<name>A0ABN1K8I7_9FLAO</name>
<dbReference type="Proteomes" id="UP001500185">
    <property type="component" value="Unassembled WGS sequence"/>
</dbReference>
<dbReference type="InterPro" id="IPR009921">
    <property type="entry name" value="YehS-like"/>
</dbReference>
<evidence type="ECO:0000313" key="2">
    <source>
        <dbReference type="Proteomes" id="UP001500185"/>
    </source>
</evidence>
<accession>A0ABN1K8I7</accession>
<sequence length="131" mass="15280">MISFFKSAGVEVTRAEVSDWLKADEDESFVELEDKMLAVFLNGLIVDKRGKKEGSQPEPETFLNNNDVLKKLKIAFELKSEDIIELYQIAGKQVSKHELSAFLRRPTQPQYRELMDQYLRNFLYGLQLKYK</sequence>